<comment type="caution">
    <text evidence="3">The sequence shown here is derived from an EMBL/GenBank/DDBJ whole genome shotgun (WGS) entry which is preliminary data.</text>
</comment>
<name>A0A031G059_9MICO</name>
<organism evidence="3 4">
    <name type="scientific">Microbacterium oleivorans</name>
    <dbReference type="NCBI Taxonomy" id="273677"/>
    <lineage>
        <taxon>Bacteria</taxon>
        <taxon>Bacillati</taxon>
        <taxon>Actinomycetota</taxon>
        <taxon>Actinomycetes</taxon>
        <taxon>Micrococcales</taxon>
        <taxon>Microbacteriaceae</taxon>
        <taxon>Microbacterium</taxon>
    </lineage>
</organism>
<comment type="similarity">
    <text evidence="1 2">Belongs to the UPF0102 family.</text>
</comment>
<dbReference type="CDD" id="cd20736">
    <property type="entry name" value="PoNe_Nuclease"/>
    <property type="match status" value="1"/>
</dbReference>
<dbReference type="Gene3D" id="3.40.1350.10">
    <property type="match status" value="1"/>
</dbReference>
<dbReference type="Pfam" id="PF02021">
    <property type="entry name" value="UPF0102"/>
    <property type="match status" value="1"/>
</dbReference>
<evidence type="ECO:0000313" key="4">
    <source>
        <dbReference type="Proteomes" id="UP000024001"/>
    </source>
</evidence>
<dbReference type="InterPro" id="IPR003509">
    <property type="entry name" value="UPF0102_YraN-like"/>
</dbReference>
<dbReference type="InterPro" id="IPR011856">
    <property type="entry name" value="tRNA_endonuc-like_dom_sf"/>
</dbReference>
<dbReference type="PANTHER" id="PTHR34039">
    <property type="entry name" value="UPF0102 PROTEIN YRAN"/>
    <property type="match status" value="1"/>
</dbReference>
<dbReference type="InterPro" id="IPR011335">
    <property type="entry name" value="Restrct_endonuc-II-like"/>
</dbReference>
<dbReference type="EMBL" id="JFYO01000001">
    <property type="protein sequence ID" value="EZP29861.1"/>
    <property type="molecule type" value="Genomic_DNA"/>
</dbReference>
<proteinExistence type="inferred from homology"/>
<keyword evidence="4" id="KW-1185">Reference proteome</keyword>
<dbReference type="AlphaFoldDB" id="A0A031G059"/>
<dbReference type="SUPFAM" id="SSF52980">
    <property type="entry name" value="Restriction endonuclease-like"/>
    <property type="match status" value="1"/>
</dbReference>
<dbReference type="Proteomes" id="UP000024001">
    <property type="component" value="Unassembled WGS sequence"/>
</dbReference>
<accession>A0A031G059</accession>
<dbReference type="GO" id="GO:0003676">
    <property type="term" value="F:nucleic acid binding"/>
    <property type="evidence" value="ECO:0007669"/>
    <property type="project" value="InterPro"/>
</dbReference>
<evidence type="ECO:0000256" key="1">
    <source>
        <dbReference type="ARBA" id="ARBA00006738"/>
    </source>
</evidence>
<dbReference type="eggNOG" id="COG0792">
    <property type="taxonomic scope" value="Bacteria"/>
</dbReference>
<evidence type="ECO:0000313" key="3">
    <source>
        <dbReference type="EMBL" id="EZP29861.1"/>
    </source>
</evidence>
<dbReference type="NCBIfam" id="NF009154">
    <property type="entry name" value="PRK12497.3-3"/>
    <property type="match status" value="1"/>
</dbReference>
<dbReference type="OrthoDB" id="9794876at2"/>
<dbReference type="PATRIC" id="fig|273677.3.peg.477"/>
<dbReference type="HAMAP" id="MF_00048">
    <property type="entry name" value="UPF0102"/>
    <property type="match status" value="1"/>
</dbReference>
<dbReference type="RefSeq" id="WP_036309183.1">
    <property type="nucleotide sequence ID" value="NZ_JFYO01000001.1"/>
</dbReference>
<evidence type="ECO:0000256" key="2">
    <source>
        <dbReference type="HAMAP-Rule" id="MF_00048"/>
    </source>
</evidence>
<gene>
    <name evidence="3" type="ORF">BW34_00489</name>
</gene>
<reference evidence="3 4" key="1">
    <citation type="submission" date="2014-03" db="EMBL/GenBank/DDBJ databases">
        <title>Draft Genome Sequences of 13 Willow Endophytes.</title>
        <authorList>
            <person name="Gan H.Y."/>
            <person name="Gan H.M."/>
            <person name="Savka M.A."/>
            <person name="Hudson A.O."/>
        </authorList>
    </citation>
    <scope>NUCLEOTIDE SEQUENCE [LARGE SCALE GENOMIC DNA]</scope>
    <source>
        <strain evidence="3 4">RIT293</strain>
    </source>
</reference>
<sequence length="120" mass="13573">MAAKDELGRAGEERAEKYLRAEGFTILDRNWRSRNGEIDIVAARGGELIIVEVKTRRGEWFGHPFAAVHARKRDRLWRLGAAWVVAHPDAARGRRLRLDVIGVTGPDPETAVVEHLEDLR</sequence>
<protein>
    <recommendedName>
        <fullName evidence="2">UPF0102 protein BW34_00489</fullName>
    </recommendedName>
</protein>
<dbReference type="PANTHER" id="PTHR34039:SF1">
    <property type="entry name" value="UPF0102 PROTEIN YRAN"/>
    <property type="match status" value="1"/>
</dbReference>